<dbReference type="PANTHER" id="PTHR10826:SF1">
    <property type="entry name" value="COMPLEMENT COMPONENT 1 Q SUBCOMPONENT-BINDING PROTEIN, MITOCHONDRIAL"/>
    <property type="match status" value="1"/>
</dbReference>
<name>A0A8H4CLM3_COLGL</name>
<gene>
    <name evidence="2" type="ORF">GCG54_00004380</name>
</gene>
<dbReference type="AlphaFoldDB" id="A0A8H4CLM3"/>
<dbReference type="InterPro" id="IPR003428">
    <property type="entry name" value="MAM33"/>
</dbReference>
<accession>A0A8H4CLM3</accession>
<proteinExistence type="predicted"/>
<dbReference type="EMBL" id="WVTB01000037">
    <property type="protein sequence ID" value="KAF3806054.1"/>
    <property type="molecule type" value="Genomic_DNA"/>
</dbReference>
<evidence type="ECO:0008006" key="4">
    <source>
        <dbReference type="Google" id="ProtNLM"/>
    </source>
</evidence>
<dbReference type="RefSeq" id="XP_045265213.1">
    <property type="nucleotide sequence ID" value="XM_045404429.1"/>
</dbReference>
<reference evidence="2" key="2">
    <citation type="submission" date="2020-03" db="EMBL/GenBank/DDBJ databases">
        <authorList>
            <person name="Fu F.-F."/>
            <person name="Chen J."/>
        </authorList>
    </citation>
    <scope>NUCLEOTIDE SEQUENCE</scope>
    <source>
        <strain evidence="2">Lc1</strain>
    </source>
</reference>
<dbReference type="PANTHER" id="PTHR10826">
    <property type="entry name" value="COMPLEMENT COMPONENT 1"/>
    <property type="match status" value="1"/>
</dbReference>
<organism evidence="2 3">
    <name type="scientific">Colletotrichum gloeosporioides</name>
    <name type="common">Anthracnose fungus</name>
    <name type="synonym">Glomerella cingulata</name>
    <dbReference type="NCBI Taxonomy" id="474922"/>
    <lineage>
        <taxon>Eukaryota</taxon>
        <taxon>Fungi</taxon>
        <taxon>Dikarya</taxon>
        <taxon>Ascomycota</taxon>
        <taxon>Pezizomycotina</taxon>
        <taxon>Sordariomycetes</taxon>
        <taxon>Hypocreomycetidae</taxon>
        <taxon>Glomerellales</taxon>
        <taxon>Glomerellaceae</taxon>
        <taxon>Colletotrichum</taxon>
        <taxon>Colletotrichum gloeosporioides species complex</taxon>
    </lineage>
</organism>
<dbReference type="GO" id="GO:0042256">
    <property type="term" value="P:cytosolic ribosome assembly"/>
    <property type="evidence" value="ECO:0007669"/>
    <property type="project" value="TreeGrafter"/>
</dbReference>
<evidence type="ECO:0000313" key="3">
    <source>
        <dbReference type="Proteomes" id="UP000613401"/>
    </source>
</evidence>
<feature type="compositionally biased region" description="Acidic residues" evidence="1">
    <location>
        <begin position="270"/>
        <end position="283"/>
    </location>
</feature>
<sequence length="402" mass="44494">MCKYVTHLRVCNVCSHEDTVLISERLCMLAKRNGVFGSCDSGIGSDSNSTRHHCWKCKERIRRVPRASSALHRTPTTLPSDAGIAIGVFFPIVKQHLVRQVDTTPAKMLSIRSIARSAPRTLTRLSATTLRQSARPSAFVKASSFGAVQRASAFSSSAFRKAPAGETDAELLAKLESELSFEDEVKQNEQLPASVKDFLDNSPFELHDTPGKEEVKLTRKFGEEKITVTFSIADLANYDPEMYEQDRALDDEYDPSEPQTKQNGARSANPEEDIEDEEGELDEAAPPCRLSIVVEKPGKADGALNIDATAQDGAITVENMYYYEDGKLAHGSSADIAHARADVYPGPPFGSLDEDLQILMERYLEERGITQALAIFAPDYIDVKEQKEYVRWLKNVKGFVNA</sequence>
<evidence type="ECO:0000256" key="1">
    <source>
        <dbReference type="SAM" id="MobiDB-lite"/>
    </source>
</evidence>
<reference evidence="2" key="1">
    <citation type="journal article" date="2020" name="Phytopathology">
        <title>Genome sequence and comparative analysis of Colletotrichum gloeosporioides isolated from Liriodendron leaves.</title>
        <authorList>
            <person name="Fu F.F."/>
            <person name="Hao Z."/>
            <person name="Wang P."/>
            <person name="Lu Y."/>
            <person name="Xue L.J."/>
            <person name="Wei G."/>
            <person name="Tian Y."/>
            <person name="Baishi H."/>
            <person name="Xu H."/>
            <person name="Shi J."/>
            <person name="Cheng T."/>
            <person name="Wang G."/>
            <person name="Yi Y."/>
            <person name="Chen J."/>
        </authorList>
    </citation>
    <scope>NUCLEOTIDE SEQUENCE</scope>
    <source>
        <strain evidence="2">Lc1</strain>
    </source>
</reference>
<keyword evidence="3" id="KW-1185">Reference proteome</keyword>
<comment type="caution">
    <text evidence="2">The sequence shown here is derived from an EMBL/GenBank/DDBJ whole genome shotgun (WGS) entry which is preliminary data.</text>
</comment>
<dbReference type="Proteomes" id="UP000613401">
    <property type="component" value="Unassembled WGS sequence"/>
</dbReference>
<protein>
    <recommendedName>
        <fullName evidence="4">Mitochondrial glycoprotein</fullName>
    </recommendedName>
</protein>
<feature type="compositionally biased region" description="Polar residues" evidence="1">
    <location>
        <begin position="257"/>
        <end position="266"/>
    </location>
</feature>
<dbReference type="GeneID" id="69011535"/>
<dbReference type="Gene3D" id="3.10.280.10">
    <property type="entry name" value="Mitochondrial glycoprotein"/>
    <property type="match status" value="1"/>
</dbReference>
<dbReference type="SUPFAM" id="SSF54529">
    <property type="entry name" value="Mitochondrial glycoprotein MAM33-like"/>
    <property type="match status" value="1"/>
</dbReference>
<evidence type="ECO:0000313" key="2">
    <source>
        <dbReference type="EMBL" id="KAF3806054.1"/>
    </source>
</evidence>
<dbReference type="InterPro" id="IPR036561">
    <property type="entry name" value="MAM33_sf"/>
</dbReference>
<feature type="region of interest" description="Disordered" evidence="1">
    <location>
        <begin position="251"/>
        <end position="287"/>
    </location>
</feature>
<dbReference type="GO" id="GO:0005759">
    <property type="term" value="C:mitochondrial matrix"/>
    <property type="evidence" value="ECO:0007669"/>
    <property type="project" value="InterPro"/>
</dbReference>
<dbReference type="Pfam" id="PF02330">
    <property type="entry name" value="MAM33"/>
    <property type="match status" value="1"/>
</dbReference>